<dbReference type="Pfam" id="PF02386">
    <property type="entry name" value="TrkH"/>
    <property type="match status" value="1"/>
</dbReference>
<feature type="transmembrane region" description="Helical" evidence="9">
    <location>
        <begin position="497"/>
        <end position="518"/>
    </location>
</feature>
<feature type="transmembrane region" description="Helical" evidence="9">
    <location>
        <begin position="310"/>
        <end position="329"/>
    </location>
</feature>
<proteinExistence type="inferred from homology"/>
<keyword evidence="6 9" id="KW-1133">Transmembrane helix</keyword>
<keyword evidence="5 9" id="KW-0812">Transmembrane</keyword>
<feature type="transmembrane region" description="Helical" evidence="9">
    <location>
        <begin position="277"/>
        <end position="298"/>
    </location>
</feature>
<feature type="transmembrane region" description="Helical" evidence="9">
    <location>
        <begin position="432"/>
        <end position="456"/>
    </location>
</feature>
<evidence type="ECO:0000313" key="10">
    <source>
        <dbReference type="EMBL" id="AIE91529.1"/>
    </source>
</evidence>
<evidence type="ECO:0000256" key="1">
    <source>
        <dbReference type="ARBA" id="ARBA00004651"/>
    </source>
</evidence>
<feature type="transmembrane region" description="Helical" evidence="9">
    <location>
        <begin position="43"/>
        <end position="63"/>
    </location>
</feature>
<dbReference type="GO" id="GO:0008324">
    <property type="term" value="F:monoatomic cation transmembrane transporter activity"/>
    <property type="evidence" value="ECO:0007669"/>
    <property type="project" value="InterPro"/>
</dbReference>
<dbReference type="GO" id="GO:0005886">
    <property type="term" value="C:plasma membrane"/>
    <property type="evidence" value="ECO:0007669"/>
    <property type="project" value="UniProtKB-SubCell"/>
</dbReference>
<comment type="subcellular location">
    <subcellularLocation>
        <location evidence="1">Cell membrane</location>
        <topology evidence="1">Multi-pass membrane protein</topology>
    </subcellularLocation>
</comment>
<evidence type="ECO:0000256" key="9">
    <source>
        <dbReference type="SAM" id="Phobius"/>
    </source>
</evidence>
<evidence type="ECO:0000256" key="7">
    <source>
        <dbReference type="ARBA" id="ARBA00023065"/>
    </source>
</evidence>
<name>A0A075FJM3_9EURY</name>
<keyword evidence="3" id="KW-0813">Transport</keyword>
<keyword evidence="4" id="KW-1003">Cell membrane</keyword>
<dbReference type="PANTHER" id="PTHR32024">
    <property type="entry name" value="TRK SYSTEM POTASSIUM UPTAKE PROTEIN TRKG-RELATED"/>
    <property type="match status" value="1"/>
</dbReference>
<feature type="transmembrane region" description="Helical" evidence="9">
    <location>
        <begin position="222"/>
        <end position="245"/>
    </location>
</feature>
<sequence length="527" mass="57166">MRWDVVGLVLGWTIRLIALPLLVVFAYSVTIESEGMEYAAKTYITPALLSLVLGQSLVSLARNSDASSRVRDREAFASVALGWIPVVAMGALPYWLGGMFNGPFEVFSGTASVWDGLSGLLYSWFESMSGFTTTGATVIDISTSPVCSAFTVADDCIGSQSNSLILWRSITQWVGGMGVIMLGLLILSRVLGGGMSLARAELTGPSLSRLGPTLQWTASRLWLIYVVLTVIEFGMLHFLGGLGMFDAVNYSLTTLPSGGFGTSDEGIMGFESARVEIILIVFMLLTCINFSLLHLMLAGRGKEAWKDEELRTYLLILLVAWLAMSFNLYRFGTSEGGLAPIEALRQALFQSISISSTGYSSADFSTWPVFSQFILLLLMIVGASAGSTGGGLKVMRIRIAFELAKREVVKIIQPRRVVAIRFNQQIIEERKIWIVLGMLSSWMVLVTASMLTISFLEPSLELTDVLSVSISLLGNTGPALGAFGPTATWAALSEPSMVIATILMWLGRLELLTVLVLLHPRTWSGSD</sequence>
<keyword evidence="8 9" id="KW-0472">Membrane</keyword>
<evidence type="ECO:0000256" key="6">
    <source>
        <dbReference type="ARBA" id="ARBA00022989"/>
    </source>
</evidence>
<gene>
    <name evidence="10" type="primary">trkH</name>
</gene>
<protein>
    <submittedName>
        <fullName evidence="10">K+ transporter Trk (TrkH)</fullName>
    </submittedName>
</protein>
<comment type="similarity">
    <text evidence="2">Belongs to the TrkH potassium transport family.</text>
</comment>
<dbReference type="AlphaFoldDB" id="A0A075FJM3"/>
<organism evidence="10">
    <name type="scientific">uncultured marine group II/III euryarchaeote AD1000_12_B10</name>
    <dbReference type="NCBI Taxonomy" id="1457725"/>
    <lineage>
        <taxon>Archaea</taxon>
        <taxon>Methanobacteriati</taxon>
        <taxon>Methanobacteriota</taxon>
        <taxon>environmental samples</taxon>
    </lineage>
</organism>
<dbReference type="PANTHER" id="PTHR32024:SF2">
    <property type="entry name" value="TRK SYSTEM POTASSIUM UPTAKE PROTEIN TRKG-RELATED"/>
    <property type="match status" value="1"/>
</dbReference>
<dbReference type="InterPro" id="IPR003445">
    <property type="entry name" value="Cat_transpt"/>
</dbReference>
<feature type="transmembrane region" description="Helical" evidence="9">
    <location>
        <begin position="12"/>
        <end position="31"/>
    </location>
</feature>
<evidence type="ECO:0000256" key="2">
    <source>
        <dbReference type="ARBA" id="ARBA00009137"/>
    </source>
</evidence>
<evidence type="ECO:0000256" key="4">
    <source>
        <dbReference type="ARBA" id="ARBA00022475"/>
    </source>
</evidence>
<accession>A0A075FJM3</accession>
<feature type="transmembrane region" description="Helical" evidence="9">
    <location>
        <begin position="170"/>
        <end position="191"/>
    </location>
</feature>
<feature type="transmembrane region" description="Helical" evidence="9">
    <location>
        <begin position="75"/>
        <end position="96"/>
    </location>
</feature>
<reference evidence="10" key="1">
    <citation type="journal article" date="2014" name="Genome Biol. Evol.">
        <title>Pangenome evidence for extensive interdomain horizontal transfer affecting lineage core and shell genes in uncultured planktonic thaumarchaeota and euryarchaeota.</title>
        <authorList>
            <person name="Deschamps P."/>
            <person name="Zivanovic Y."/>
            <person name="Moreira D."/>
            <person name="Rodriguez-Valera F."/>
            <person name="Lopez-Garcia P."/>
        </authorList>
    </citation>
    <scope>NUCLEOTIDE SEQUENCE</scope>
</reference>
<keyword evidence="7" id="KW-0406">Ion transport</keyword>
<feature type="transmembrane region" description="Helical" evidence="9">
    <location>
        <begin position="369"/>
        <end position="392"/>
    </location>
</feature>
<evidence type="ECO:0000256" key="8">
    <source>
        <dbReference type="ARBA" id="ARBA00023136"/>
    </source>
</evidence>
<dbReference type="GO" id="GO:0030001">
    <property type="term" value="P:metal ion transport"/>
    <property type="evidence" value="ECO:0007669"/>
    <property type="project" value="UniProtKB-ARBA"/>
</dbReference>
<evidence type="ECO:0000256" key="5">
    <source>
        <dbReference type="ARBA" id="ARBA00022692"/>
    </source>
</evidence>
<evidence type="ECO:0000256" key="3">
    <source>
        <dbReference type="ARBA" id="ARBA00022448"/>
    </source>
</evidence>
<dbReference type="EMBL" id="KF900341">
    <property type="protein sequence ID" value="AIE91529.1"/>
    <property type="molecule type" value="Genomic_DNA"/>
</dbReference>